<reference evidence="2" key="1">
    <citation type="journal article" date="2010" name="Science">
        <title>Signatures of adaptation to obligate biotrophy in the Hyaloperonospora arabidopsidis genome.</title>
        <authorList>
            <person name="Baxter L."/>
            <person name="Tripathy S."/>
            <person name="Ishaque N."/>
            <person name="Boot N."/>
            <person name="Cabral A."/>
            <person name="Kemen E."/>
            <person name="Thines M."/>
            <person name="Ah-Fong A."/>
            <person name="Anderson R."/>
            <person name="Badejoko W."/>
            <person name="Bittner-Eddy P."/>
            <person name="Boore J.L."/>
            <person name="Chibucos M.C."/>
            <person name="Coates M."/>
            <person name="Dehal P."/>
            <person name="Delehaunty K."/>
            <person name="Dong S."/>
            <person name="Downton P."/>
            <person name="Dumas B."/>
            <person name="Fabro G."/>
            <person name="Fronick C."/>
            <person name="Fuerstenberg S.I."/>
            <person name="Fulton L."/>
            <person name="Gaulin E."/>
            <person name="Govers F."/>
            <person name="Hughes L."/>
            <person name="Humphray S."/>
            <person name="Jiang R.H."/>
            <person name="Judelson H."/>
            <person name="Kamoun S."/>
            <person name="Kyung K."/>
            <person name="Meijer H."/>
            <person name="Minx P."/>
            <person name="Morris P."/>
            <person name="Nelson J."/>
            <person name="Phuntumart V."/>
            <person name="Qutob D."/>
            <person name="Rehmany A."/>
            <person name="Rougon-Cardoso A."/>
            <person name="Ryden P."/>
            <person name="Torto-Alalibo T."/>
            <person name="Studholme D."/>
            <person name="Wang Y."/>
            <person name="Win J."/>
            <person name="Wood J."/>
            <person name="Clifton S.W."/>
            <person name="Rogers J."/>
            <person name="Van den Ackerveken G."/>
            <person name="Jones J.D."/>
            <person name="McDowell J.M."/>
            <person name="Beynon J."/>
            <person name="Tyler B.M."/>
        </authorList>
    </citation>
    <scope>NUCLEOTIDE SEQUENCE [LARGE SCALE GENOMIC DNA]</scope>
    <source>
        <strain evidence="2">Emoy2</strain>
    </source>
</reference>
<proteinExistence type="predicted"/>
<dbReference type="HOGENOM" id="CLU_2311562_0_0_1"/>
<name>M4B3A2_HYAAE</name>
<dbReference type="EnsemblProtists" id="HpaT800751">
    <property type="protein sequence ID" value="HpaP800751"/>
    <property type="gene ID" value="HpaG800751"/>
</dbReference>
<sequence length="100" mass="11368">MFHAAHPLVVLKCYNITILMNRLLWTVNEQLSCDLVNAFHVSFKKGGQRYSDIVGYKRSMDVFLKRTTKQFDNLGGFNSNYLFNVGDEGSLVTSLNKGKC</sequence>
<dbReference type="EMBL" id="JH598179">
    <property type="status" value="NOT_ANNOTATED_CDS"/>
    <property type="molecule type" value="Genomic_DNA"/>
</dbReference>
<evidence type="ECO:0000313" key="1">
    <source>
        <dbReference type="EnsemblProtists" id="HpaP800751"/>
    </source>
</evidence>
<organism evidence="1 2">
    <name type="scientific">Hyaloperonospora arabidopsidis (strain Emoy2)</name>
    <name type="common">Downy mildew agent</name>
    <name type="synonym">Peronospora arabidopsidis</name>
    <dbReference type="NCBI Taxonomy" id="559515"/>
    <lineage>
        <taxon>Eukaryota</taxon>
        <taxon>Sar</taxon>
        <taxon>Stramenopiles</taxon>
        <taxon>Oomycota</taxon>
        <taxon>Peronosporomycetes</taxon>
        <taxon>Peronosporales</taxon>
        <taxon>Peronosporaceae</taxon>
        <taxon>Hyaloperonospora</taxon>
    </lineage>
</organism>
<dbReference type="AlphaFoldDB" id="M4B3A2"/>
<evidence type="ECO:0000313" key="2">
    <source>
        <dbReference type="Proteomes" id="UP000011713"/>
    </source>
</evidence>
<reference evidence="1" key="2">
    <citation type="submission" date="2015-06" db="UniProtKB">
        <authorList>
            <consortium name="EnsemblProtists"/>
        </authorList>
    </citation>
    <scope>IDENTIFICATION</scope>
    <source>
        <strain evidence="1">Emoy2</strain>
    </source>
</reference>
<dbReference type="InParanoid" id="M4B3A2"/>
<protein>
    <submittedName>
        <fullName evidence="1">Uncharacterized protein</fullName>
    </submittedName>
</protein>
<dbReference type="Proteomes" id="UP000011713">
    <property type="component" value="Unassembled WGS sequence"/>
</dbReference>
<accession>M4B3A2</accession>
<dbReference type="VEuPathDB" id="FungiDB:HpaG800751"/>
<keyword evidence="2" id="KW-1185">Reference proteome</keyword>